<name>A0A5M3VY61_9ACTN</name>
<protein>
    <submittedName>
        <fullName evidence="2">Uncharacterized protein</fullName>
    </submittedName>
</protein>
<comment type="caution">
    <text evidence="2">The sequence shown here is derived from an EMBL/GenBank/DDBJ whole genome shotgun (WGS) entry which is preliminary data.</text>
</comment>
<keyword evidence="3" id="KW-1185">Reference proteome</keyword>
<dbReference type="EMBL" id="BLAD01000052">
    <property type="protein sequence ID" value="GES01735.1"/>
    <property type="molecule type" value="Genomic_DNA"/>
</dbReference>
<gene>
    <name evidence="2" type="ORF">Acor_37990</name>
</gene>
<evidence type="ECO:0000313" key="2">
    <source>
        <dbReference type="EMBL" id="GES01735.1"/>
    </source>
</evidence>
<reference evidence="2 3" key="1">
    <citation type="submission" date="2019-10" db="EMBL/GenBank/DDBJ databases">
        <title>Whole genome shotgun sequence of Acrocarpospora corrugata NBRC 13972.</title>
        <authorList>
            <person name="Ichikawa N."/>
            <person name="Kimura A."/>
            <person name="Kitahashi Y."/>
            <person name="Komaki H."/>
            <person name="Oguchi A."/>
        </authorList>
    </citation>
    <scope>NUCLEOTIDE SEQUENCE [LARGE SCALE GENOMIC DNA]</scope>
    <source>
        <strain evidence="2 3">NBRC 13972</strain>
    </source>
</reference>
<dbReference type="Proteomes" id="UP000334990">
    <property type="component" value="Unassembled WGS sequence"/>
</dbReference>
<proteinExistence type="predicted"/>
<sequence>MPRKPCGGIGRPPVGMDDPIRTEDLGDAELRVRLVLIHALHTEAEKLLAVTADPSE</sequence>
<feature type="region of interest" description="Disordered" evidence="1">
    <location>
        <begin position="1"/>
        <end position="20"/>
    </location>
</feature>
<evidence type="ECO:0000313" key="3">
    <source>
        <dbReference type="Proteomes" id="UP000334990"/>
    </source>
</evidence>
<dbReference type="AlphaFoldDB" id="A0A5M3VY61"/>
<evidence type="ECO:0000256" key="1">
    <source>
        <dbReference type="SAM" id="MobiDB-lite"/>
    </source>
</evidence>
<accession>A0A5M3VY61</accession>
<organism evidence="2 3">
    <name type="scientific">Acrocarpospora corrugata</name>
    <dbReference type="NCBI Taxonomy" id="35763"/>
    <lineage>
        <taxon>Bacteria</taxon>
        <taxon>Bacillati</taxon>
        <taxon>Actinomycetota</taxon>
        <taxon>Actinomycetes</taxon>
        <taxon>Streptosporangiales</taxon>
        <taxon>Streptosporangiaceae</taxon>
        <taxon>Acrocarpospora</taxon>
    </lineage>
</organism>